<evidence type="ECO:0000313" key="3">
    <source>
        <dbReference type="Proteomes" id="UP000177996"/>
    </source>
</evidence>
<accession>A0A1G2D1R6</accession>
<dbReference type="SUPFAM" id="SSF143011">
    <property type="entry name" value="RelE-like"/>
    <property type="match status" value="1"/>
</dbReference>
<dbReference type="Proteomes" id="UP000177996">
    <property type="component" value="Unassembled WGS sequence"/>
</dbReference>
<dbReference type="InterPro" id="IPR007712">
    <property type="entry name" value="RelE/ParE_toxin"/>
</dbReference>
<keyword evidence="1" id="KW-1277">Toxin-antitoxin system</keyword>
<dbReference type="Pfam" id="PF15738">
    <property type="entry name" value="YafQ_toxin"/>
    <property type="match status" value="1"/>
</dbReference>
<reference evidence="2 3" key="1">
    <citation type="journal article" date="2016" name="Nat. Commun.">
        <title>Thousands of microbial genomes shed light on interconnected biogeochemical processes in an aquifer system.</title>
        <authorList>
            <person name="Anantharaman K."/>
            <person name="Brown C.T."/>
            <person name="Hug L.A."/>
            <person name="Sharon I."/>
            <person name="Castelle C.J."/>
            <person name="Probst A.J."/>
            <person name="Thomas B.C."/>
            <person name="Singh A."/>
            <person name="Wilkins M.J."/>
            <person name="Karaoz U."/>
            <person name="Brodie E.L."/>
            <person name="Williams K.H."/>
            <person name="Hubbard S.S."/>
            <person name="Banfield J.F."/>
        </authorList>
    </citation>
    <scope>NUCLEOTIDE SEQUENCE [LARGE SCALE GENOMIC DNA]</scope>
</reference>
<dbReference type="InterPro" id="IPR004386">
    <property type="entry name" value="Toxin_YafQ-like"/>
</dbReference>
<organism evidence="2 3">
    <name type="scientific">Candidatus Lloydbacteria bacterium RIFCSPHIGHO2_02_FULL_50_13</name>
    <dbReference type="NCBI Taxonomy" id="1798661"/>
    <lineage>
        <taxon>Bacteria</taxon>
        <taxon>Candidatus Lloydiibacteriota</taxon>
    </lineage>
</organism>
<evidence type="ECO:0008006" key="4">
    <source>
        <dbReference type="Google" id="ProtNLM"/>
    </source>
</evidence>
<sequence length="88" mass="10375">MTRIFSDRGFDRQFSRLPRKFQLKFYERAALFAADPRAPLLHNHPLEGKYEGMRSINITGDLRAVYRESENNSAFFVEIGTHHQLFRS</sequence>
<dbReference type="Gene3D" id="3.30.2310.20">
    <property type="entry name" value="RelE-like"/>
    <property type="match status" value="1"/>
</dbReference>
<dbReference type="InterPro" id="IPR035093">
    <property type="entry name" value="RelE/ParE_toxin_dom_sf"/>
</dbReference>
<protein>
    <recommendedName>
        <fullName evidence="4">Plasmid stabilization protein</fullName>
    </recommendedName>
</protein>
<dbReference type="AlphaFoldDB" id="A0A1G2D1R6"/>
<comment type="caution">
    <text evidence="2">The sequence shown here is derived from an EMBL/GenBank/DDBJ whole genome shotgun (WGS) entry which is preliminary data.</text>
</comment>
<dbReference type="NCBIfam" id="TIGR02385">
    <property type="entry name" value="RelE_StbE"/>
    <property type="match status" value="1"/>
</dbReference>
<dbReference type="STRING" id="1798661.A3D65_02025"/>
<dbReference type="EMBL" id="MHLL01000078">
    <property type="protein sequence ID" value="OGZ06678.1"/>
    <property type="molecule type" value="Genomic_DNA"/>
</dbReference>
<gene>
    <name evidence="2" type="ORF">A3D65_02025</name>
</gene>
<proteinExistence type="predicted"/>
<name>A0A1G2D1R6_9BACT</name>
<evidence type="ECO:0000256" key="1">
    <source>
        <dbReference type="ARBA" id="ARBA00022649"/>
    </source>
</evidence>
<evidence type="ECO:0000313" key="2">
    <source>
        <dbReference type="EMBL" id="OGZ06678.1"/>
    </source>
</evidence>